<keyword evidence="3" id="KW-1185">Reference proteome</keyword>
<feature type="non-terminal residue" evidence="2">
    <location>
        <position position="244"/>
    </location>
</feature>
<evidence type="ECO:0000256" key="1">
    <source>
        <dbReference type="SAM" id="MobiDB-lite"/>
    </source>
</evidence>
<accession>A0A232M0Q6</accession>
<gene>
    <name evidence="2" type="ORF">Egran_02295</name>
</gene>
<evidence type="ECO:0000313" key="2">
    <source>
        <dbReference type="EMBL" id="OXV09942.1"/>
    </source>
</evidence>
<evidence type="ECO:0000313" key="3">
    <source>
        <dbReference type="Proteomes" id="UP000243515"/>
    </source>
</evidence>
<dbReference type="EMBL" id="NPHW01003216">
    <property type="protein sequence ID" value="OXV09942.1"/>
    <property type="molecule type" value="Genomic_DNA"/>
</dbReference>
<name>A0A232M0Q6_9EURO</name>
<proteinExistence type="predicted"/>
<comment type="caution">
    <text evidence="2">The sequence shown here is derived from an EMBL/GenBank/DDBJ whole genome shotgun (WGS) entry which is preliminary data.</text>
</comment>
<dbReference type="Proteomes" id="UP000243515">
    <property type="component" value="Unassembled WGS sequence"/>
</dbReference>
<sequence>MVPRREAMTVSDDESDVSSDSPGIFSDEPSNDSLNSSVANNDTDGDDSDDSDSDNDDDRLFENQEHPPEYYLAEAEKLDISQLRLQRYCRFTQRDPIECFHALDEPDEAARFLYGFFKCRCDRRRGKNGRRCPGIKSKYTLETFWKWWHLVYKEEMEQGLDPMALRKINDEEILDQYIFYQAVRECDGVRIASEKRLTCGQLSGKVVDEEVIGALQRTGSMAPQHLVLIDTVLTMPAATVNVYL</sequence>
<reference evidence="2 3" key="1">
    <citation type="journal article" date="2015" name="Environ. Microbiol.">
        <title>Metagenome sequence of Elaphomyces granulatus from sporocarp tissue reveals Ascomycota ectomycorrhizal fingerprints of genome expansion and a Proteobacteria-rich microbiome.</title>
        <authorList>
            <person name="Quandt C.A."/>
            <person name="Kohler A."/>
            <person name="Hesse C.N."/>
            <person name="Sharpton T.J."/>
            <person name="Martin F."/>
            <person name="Spatafora J.W."/>
        </authorList>
    </citation>
    <scope>NUCLEOTIDE SEQUENCE [LARGE SCALE GENOMIC DNA]</scope>
    <source>
        <strain evidence="2 3">OSC145934</strain>
    </source>
</reference>
<dbReference type="PANTHER" id="PTHR37535">
    <property type="entry name" value="FLUG DOMAIN PROTEIN"/>
    <property type="match status" value="1"/>
</dbReference>
<protein>
    <submittedName>
        <fullName evidence="2">Uncharacterized protein</fullName>
    </submittedName>
</protein>
<feature type="compositionally biased region" description="Acidic residues" evidence="1">
    <location>
        <begin position="43"/>
        <end position="57"/>
    </location>
</feature>
<dbReference type="PANTHER" id="PTHR37535:SF2">
    <property type="entry name" value="FINGER DOMAIN PROTEIN, PUTATIVE (AFU_ORTHOLOGUE AFUA_6G09300)-RELATED"/>
    <property type="match status" value="1"/>
</dbReference>
<organism evidence="2 3">
    <name type="scientific">Elaphomyces granulatus</name>
    <dbReference type="NCBI Taxonomy" id="519963"/>
    <lineage>
        <taxon>Eukaryota</taxon>
        <taxon>Fungi</taxon>
        <taxon>Dikarya</taxon>
        <taxon>Ascomycota</taxon>
        <taxon>Pezizomycotina</taxon>
        <taxon>Eurotiomycetes</taxon>
        <taxon>Eurotiomycetidae</taxon>
        <taxon>Eurotiales</taxon>
        <taxon>Elaphomycetaceae</taxon>
        <taxon>Elaphomyces</taxon>
    </lineage>
</organism>
<dbReference type="OrthoDB" id="3544487at2759"/>
<dbReference type="AlphaFoldDB" id="A0A232M0Q6"/>
<feature type="region of interest" description="Disordered" evidence="1">
    <location>
        <begin position="1"/>
        <end position="66"/>
    </location>
</feature>